<dbReference type="EMBL" id="CAJNJQ010001002">
    <property type="protein sequence ID" value="CAE7114035.1"/>
    <property type="molecule type" value="Genomic_DNA"/>
</dbReference>
<accession>A0A8H3DV66</accession>
<sequence length="336" mass="36354">METRDGDYFHPIQLDLKNLAATIALASDALAAAAEALAEAASAIGDATNTCTDSSLPKVSSDITHPVDTPQRLGDRDEPGIENESLGVWPNPADQPDLTGDLSQSRLEYGISNKISSRSVISISSDSSSEVEVVPLDPPLERHILGNESPEHVTDNDSLDSPEPEPEPELNNKRDTLPQSPVALASNEPDIDTNRAIVDGASSSNGPQSRISNLLQSAESYPALPMGRNFIHLEHGSDGFAFIAYMGLQFRKIICLIPDQLMNTCSSLLRSFAYANIFRVHSFSDFRSLSVAFATMTMPNSFNIMLVPPIFMNLLSSSYITPDCVLHWGQPPSSDL</sequence>
<reference evidence="2" key="1">
    <citation type="submission" date="2021-01" db="EMBL/GenBank/DDBJ databases">
        <authorList>
            <person name="Kaushik A."/>
        </authorList>
    </citation>
    <scope>NUCLEOTIDE SEQUENCE</scope>
    <source>
        <strain evidence="2">AG5</strain>
    </source>
</reference>
<feature type="region of interest" description="Disordered" evidence="1">
    <location>
        <begin position="141"/>
        <end position="210"/>
    </location>
</feature>
<organism evidence="2 3">
    <name type="scientific">Rhizoctonia solani</name>
    <dbReference type="NCBI Taxonomy" id="456999"/>
    <lineage>
        <taxon>Eukaryota</taxon>
        <taxon>Fungi</taxon>
        <taxon>Dikarya</taxon>
        <taxon>Basidiomycota</taxon>
        <taxon>Agaricomycotina</taxon>
        <taxon>Agaricomycetes</taxon>
        <taxon>Cantharellales</taxon>
        <taxon>Ceratobasidiaceae</taxon>
        <taxon>Rhizoctonia</taxon>
    </lineage>
</organism>
<proteinExistence type="predicted"/>
<comment type="caution">
    <text evidence="2">The sequence shown here is derived from an EMBL/GenBank/DDBJ whole genome shotgun (WGS) entry which is preliminary data.</text>
</comment>
<protein>
    <submittedName>
        <fullName evidence="2">Uncharacterized protein</fullName>
    </submittedName>
</protein>
<evidence type="ECO:0000256" key="1">
    <source>
        <dbReference type="SAM" id="MobiDB-lite"/>
    </source>
</evidence>
<feature type="region of interest" description="Disordered" evidence="1">
    <location>
        <begin position="54"/>
        <end position="101"/>
    </location>
</feature>
<feature type="compositionally biased region" description="Acidic residues" evidence="1">
    <location>
        <begin position="157"/>
        <end position="168"/>
    </location>
</feature>
<feature type="compositionally biased region" description="Polar residues" evidence="1">
    <location>
        <begin position="201"/>
        <end position="210"/>
    </location>
</feature>
<dbReference type="AlphaFoldDB" id="A0A8H3DV66"/>
<evidence type="ECO:0000313" key="2">
    <source>
        <dbReference type="EMBL" id="CAE7114035.1"/>
    </source>
</evidence>
<gene>
    <name evidence="2" type="ORF">RDB_LOCUS50790</name>
</gene>
<evidence type="ECO:0000313" key="3">
    <source>
        <dbReference type="Proteomes" id="UP000663827"/>
    </source>
</evidence>
<dbReference type="Proteomes" id="UP000663827">
    <property type="component" value="Unassembled WGS sequence"/>
</dbReference>
<feature type="compositionally biased region" description="Polar residues" evidence="1">
    <location>
        <begin position="54"/>
        <end position="63"/>
    </location>
</feature>
<name>A0A8H3DV66_9AGAM</name>
<feature type="compositionally biased region" description="Basic and acidic residues" evidence="1">
    <location>
        <begin position="141"/>
        <end position="155"/>
    </location>
</feature>